<accession>A0A8S4QRU9</accession>
<proteinExistence type="predicted"/>
<evidence type="ECO:0000313" key="2">
    <source>
        <dbReference type="Proteomes" id="UP000838756"/>
    </source>
</evidence>
<keyword evidence="2" id="KW-1185">Reference proteome</keyword>
<dbReference type="AlphaFoldDB" id="A0A8S4QRU9"/>
<evidence type="ECO:0000313" key="1">
    <source>
        <dbReference type="EMBL" id="CAH2217488.1"/>
    </source>
</evidence>
<comment type="caution">
    <text evidence="1">The sequence shown here is derived from an EMBL/GenBank/DDBJ whole genome shotgun (WGS) entry which is preliminary data.</text>
</comment>
<reference evidence="1" key="1">
    <citation type="submission" date="2022-03" db="EMBL/GenBank/DDBJ databases">
        <authorList>
            <person name="Lindestad O."/>
        </authorList>
    </citation>
    <scope>NUCLEOTIDE SEQUENCE</scope>
</reference>
<sequence length="85" mass="9587">MVSKVCEVHQSALGQRGGLRFGQIPEKKITINNRVDLNTPHPLLFPRVLYEEYNREREAASFMLLLPAIAISLPNPVLKYNSGLL</sequence>
<gene>
    <name evidence="1" type="primary">jg7763</name>
    <name evidence="1" type="ORF">PAEG_LOCUS5377</name>
</gene>
<name>A0A8S4QRU9_9NEOP</name>
<organism evidence="1 2">
    <name type="scientific">Pararge aegeria aegeria</name>
    <dbReference type="NCBI Taxonomy" id="348720"/>
    <lineage>
        <taxon>Eukaryota</taxon>
        <taxon>Metazoa</taxon>
        <taxon>Ecdysozoa</taxon>
        <taxon>Arthropoda</taxon>
        <taxon>Hexapoda</taxon>
        <taxon>Insecta</taxon>
        <taxon>Pterygota</taxon>
        <taxon>Neoptera</taxon>
        <taxon>Endopterygota</taxon>
        <taxon>Lepidoptera</taxon>
        <taxon>Glossata</taxon>
        <taxon>Ditrysia</taxon>
        <taxon>Papilionoidea</taxon>
        <taxon>Nymphalidae</taxon>
        <taxon>Satyrinae</taxon>
        <taxon>Satyrini</taxon>
        <taxon>Parargina</taxon>
        <taxon>Pararge</taxon>
    </lineage>
</organism>
<dbReference type="Proteomes" id="UP000838756">
    <property type="component" value="Unassembled WGS sequence"/>
</dbReference>
<protein>
    <submittedName>
        <fullName evidence="1">Jg7763 protein</fullName>
    </submittedName>
</protein>
<dbReference type="EMBL" id="CAKXAJ010018159">
    <property type="protein sequence ID" value="CAH2217488.1"/>
    <property type="molecule type" value="Genomic_DNA"/>
</dbReference>